<dbReference type="Proteomes" id="UP000469421">
    <property type="component" value="Unassembled WGS sequence"/>
</dbReference>
<sequence length="343" mass="38115">MDTLAVERLKPGIHPTYSRLLCAWLQGQGYSQADIFSGTRLQWAELVNEHRYLSLDELSRLIRRARELTGRMGQGLELGCATSVSAHGALGYAVVSSASLGDMLAVLERFVSIRIRWVALRLTTGADAIRLDVQETVALEDCQEFIHGALLGTFVQMVKAVMPNQTARLSVALPFSDPEIQARYSALLDCPMTFNAPGFSISLPEDLLAMPCLTADAPTHRNAIRDCEHQLATLQRGGPLSQQVSIALLDQGGEFPTLEVMAERFAMSPRSLIRKLKAEGTSYQQQLDAVRKDLALWMLQETALPIERIAERLGYQDTSNFSRTFRRWFGQTPLAMRRGDAPH</sequence>
<dbReference type="InterPro" id="IPR009057">
    <property type="entry name" value="Homeodomain-like_sf"/>
</dbReference>
<name>A0A6N7LS08_9GAMM</name>
<dbReference type="Pfam" id="PF12833">
    <property type="entry name" value="HTH_18"/>
    <property type="match status" value="1"/>
</dbReference>
<proteinExistence type="predicted"/>
<evidence type="ECO:0000256" key="2">
    <source>
        <dbReference type="ARBA" id="ARBA00023125"/>
    </source>
</evidence>
<dbReference type="SUPFAM" id="SSF46689">
    <property type="entry name" value="Homeodomain-like"/>
    <property type="match status" value="1"/>
</dbReference>
<keyword evidence="1" id="KW-0805">Transcription regulation</keyword>
<evidence type="ECO:0000313" key="5">
    <source>
        <dbReference type="EMBL" id="MQX51775.1"/>
    </source>
</evidence>
<dbReference type="EMBL" id="WIRE01000001">
    <property type="protein sequence ID" value="MQX51775.1"/>
    <property type="molecule type" value="Genomic_DNA"/>
</dbReference>
<comment type="caution">
    <text evidence="5">The sequence shown here is derived from an EMBL/GenBank/DDBJ whole genome shotgun (WGS) entry which is preliminary data.</text>
</comment>
<dbReference type="PANTHER" id="PTHR47894:SF1">
    <property type="entry name" value="HTH-TYPE TRANSCRIPTIONAL REGULATOR VQSM"/>
    <property type="match status" value="1"/>
</dbReference>
<gene>
    <name evidence="5" type="ORF">GFN93_00850</name>
</gene>
<dbReference type="InterPro" id="IPR020449">
    <property type="entry name" value="Tscrpt_reg_AraC-type_HTH"/>
</dbReference>
<keyword evidence="6" id="KW-1185">Reference proteome</keyword>
<evidence type="ECO:0000259" key="4">
    <source>
        <dbReference type="PROSITE" id="PS01124"/>
    </source>
</evidence>
<protein>
    <submittedName>
        <fullName evidence="5">Helix-turn-helix domain-containing protein</fullName>
    </submittedName>
</protein>
<keyword evidence="2" id="KW-0238">DNA-binding</keyword>
<organism evidence="5 6">
    <name type="scientific">Alcanivorax sediminis</name>
    <dbReference type="NCBI Taxonomy" id="2663008"/>
    <lineage>
        <taxon>Bacteria</taxon>
        <taxon>Pseudomonadati</taxon>
        <taxon>Pseudomonadota</taxon>
        <taxon>Gammaproteobacteria</taxon>
        <taxon>Oceanospirillales</taxon>
        <taxon>Alcanivoracaceae</taxon>
        <taxon>Alcanivorax</taxon>
    </lineage>
</organism>
<dbReference type="GO" id="GO:0005829">
    <property type="term" value="C:cytosol"/>
    <property type="evidence" value="ECO:0007669"/>
    <property type="project" value="TreeGrafter"/>
</dbReference>
<dbReference type="AlphaFoldDB" id="A0A6N7LS08"/>
<keyword evidence="3" id="KW-0804">Transcription</keyword>
<evidence type="ECO:0000256" key="3">
    <source>
        <dbReference type="ARBA" id="ARBA00023163"/>
    </source>
</evidence>
<dbReference type="PRINTS" id="PR00032">
    <property type="entry name" value="HTHARAC"/>
</dbReference>
<reference evidence="5 6" key="1">
    <citation type="submission" date="2019-10" db="EMBL/GenBank/DDBJ databases">
        <title>Alcanivorax sp.PA15-N-34 draft genome sequence.</title>
        <authorList>
            <person name="Liao X."/>
            <person name="Shao Z."/>
        </authorList>
    </citation>
    <scope>NUCLEOTIDE SEQUENCE [LARGE SCALE GENOMIC DNA]</scope>
    <source>
        <strain evidence="5 6">PA15-N-34</strain>
    </source>
</reference>
<dbReference type="GO" id="GO:0000976">
    <property type="term" value="F:transcription cis-regulatory region binding"/>
    <property type="evidence" value="ECO:0007669"/>
    <property type="project" value="TreeGrafter"/>
</dbReference>
<dbReference type="GO" id="GO:0003700">
    <property type="term" value="F:DNA-binding transcription factor activity"/>
    <property type="evidence" value="ECO:0007669"/>
    <property type="project" value="InterPro"/>
</dbReference>
<dbReference type="InterPro" id="IPR032687">
    <property type="entry name" value="AraC-type_N"/>
</dbReference>
<dbReference type="InterPro" id="IPR018060">
    <property type="entry name" value="HTH_AraC"/>
</dbReference>
<dbReference type="SMART" id="SM00342">
    <property type="entry name" value="HTH_ARAC"/>
    <property type="match status" value="1"/>
</dbReference>
<accession>A0A6N7LS08</accession>
<evidence type="ECO:0000313" key="6">
    <source>
        <dbReference type="Proteomes" id="UP000469421"/>
    </source>
</evidence>
<dbReference type="Pfam" id="PF12625">
    <property type="entry name" value="Arabinose_bd"/>
    <property type="match status" value="1"/>
</dbReference>
<dbReference type="Gene3D" id="1.10.10.60">
    <property type="entry name" value="Homeodomain-like"/>
    <property type="match status" value="1"/>
</dbReference>
<feature type="domain" description="HTH araC/xylS-type" evidence="4">
    <location>
        <begin position="242"/>
        <end position="339"/>
    </location>
</feature>
<dbReference type="PANTHER" id="PTHR47894">
    <property type="entry name" value="HTH-TYPE TRANSCRIPTIONAL REGULATOR GADX"/>
    <property type="match status" value="1"/>
</dbReference>
<evidence type="ECO:0000256" key="1">
    <source>
        <dbReference type="ARBA" id="ARBA00023015"/>
    </source>
</evidence>
<dbReference type="PROSITE" id="PS01124">
    <property type="entry name" value="HTH_ARAC_FAMILY_2"/>
    <property type="match status" value="1"/>
</dbReference>